<evidence type="ECO:0000313" key="2">
    <source>
        <dbReference type="Proteomes" id="UP001500363"/>
    </source>
</evidence>
<keyword evidence="2" id="KW-1185">Reference proteome</keyword>
<comment type="caution">
    <text evidence="1">The sequence shown here is derived from an EMBL/GenBank/DDBJ whole genome shotgun (WGS) entry which is preliminary data.</text>
</comment>
<dbReference type="InterPro" id="IPR052342">
    <property type="entry name" value="MCH/BMMD"/>
</dbReference>
<protein>
    <recommendedName>
        <fullName evidence="3">Acyl dehydratase</fullName>
    </recommendedName>
</protein>
<evidence type="ECO:0000313" key="1">
    <source>
        <dbReference type="EMBL" id="GAA1559903.1"/>
    </source>
</evidence>
<gene>
    <name evidence="1" type="ORF">GCM10009741_76320</name>
</gene>
<proteinExistence type="predicted"/>
<dbReference type="Pfam" id="PF19315">
    <property type="entry name" value="MC_hydratase"/>
    <property type="match status" value="1"/>
</dbReference>
<dbReference type="Gene3D" id="3.10.129.10">
    <property type="entry name" value="Hotdog Thioesterase"/>
    <property type="match status" value="1"/>
</dbReference>
<name>A0ABP4NGB7_9ACTN</name>
<dbReference type="InterPro" id="IPR048274">
    <property type="entry name" value="MC_hydratase"/>
</dbReference>
<dbReference type="SUPFAM" id="SSF54637">
    <property type="entry name" value="Thioesterase/thiol ester dehydrase-isomerase"/>
    <property type="match status" value="1"/>
</dbReference>
<dbReference type="RefSeq" id="WP_344183196.1">
    <property type="nucleotide sequence ID" value="NZ_BAAANC010000005.1"/>
</dbReference>
<dbReference type="PANTHER" id="PTHR43664:SF1">
    <property type="entry name" value="BETA-METHYLMALYL-COA DEHYDRATASE"/>
    <property type="match status" value="1"/>
</dbReference>
<dbReference type="Proteomes" id="UP001500363">
    <property type="component" value="Unassembled WGS sequence"/>
</dbReference>
<dbReference type="EMBL" id="BAAANC010000005">
    <property type="protein sequence ID" value="GAA1559903.1"/>
    <property type="molecule type" value="Genomic_DNA"/>
</dbReference>
<sequence>MAYTSDDSYWEDFAVGDVHEHVRGRTVSNEDNLAVTHSTLNTAQGHFNLDYMRGLMGGIFEERLVMGAVNLAIIVGLTSEDMSENAIRDVGMTEIRLKNPVYRDDTLYASSEVVALTESDRPDAGLMTYRFTGRKADGTEVATGLRTVLVKRRSHWAEKDGNSDRPGNLKVITRGGVDVGA</sequence>
<dbReference type="CDD" id="cd03451">
    <property type="entry name" value="FkbR2"/>
    <property type="match status" value="1"/>
</dbReference>
<evidence type="ECO:0008006" key="3">
    <source>
        <dbReference type="Google" id="ProtNLM"/>
    </source>
</evidence>
<reference evidence="2" key="1">
    <citation type="journal article" date="2019" name="Int. J. Syst. Evol. Microbiol.">
        <title>The Global Catalogue of Microorganisms (GCM) 10K type strain sequencing project: providing services to taxonomists for standard genome sequencing and annotation.</title>
        <authorList>
            <consortium name="The Broad Institute Genomics Platform"/>
            <consortium name="The Broad Institute Genome Sequencing Center for Infectious Disease"/>
            <person name="Wu L."/>
            <person name="Ma J."/>
        </authorList>
    </citation>
    <scope>NUCLEOTIDE SEQUENCE [LARGE SCALE GENOMIC DNA]</scope>
    <source>
        <strain evidence="2">JCM 14303</strain>
    </source>
</reference>
<accession>A0ABP4NGB7</accession>
<dbReference type="PANTHER" id="PTHR43664">
    <property type="entry name" value="MONOAMINE OXIDASE-RELATED"/>
    <property type="match status" value="1"/>
</dbReference>
<organism evidence="1 2">
    <name type="scientific">Kribbella lupini</name>
    <dbReference type="NCBI Taxonomy" id="291602"/>
    <lineage>
        <taxon>Bacteria</taxon>
        <taxon>Bacillati</taxon>
        <taxon>Actinomycetota</taxon>
        <taxon>Actinomycetes</taxon>
        <taxon>Propionibacteriales</taxon>
        <taxon>Kribbellaceae</taxon>
        <taxon>Kribbella</taxon>
    </lineage>
</organism>
<dbReference type="InterPro" id="IPR029069">
    <property type="entry name" value="HotDog_dom_sf"/>
</dbReference>